<gene>
    <name evidence="2" type="ORF">GCM10017771_04260</name>
</gene>
<comment type="caution">
    <text evidence="2">The sequence shown here is derived from an EMBL/GenBank/DDBJ whole genome shotgun (WGS) entry which is preliminary data.</text>
</comment>
<organism evidence="2 3">
    <name type="scientific">Streptomyces capitiformicae</name>
    <dbReference type="NCBI Taxonomy" id="2014920"/>
    <lineage>
        <taxon>Bacteria</taxon>
        <taxon>Bacillati</taxon>
        <taxon>Actinomycetota</taxon>
        <taxon>Actinomycetes</taxon>
        <taxon>Kitasatosporales</taxon>
        <taxon>Streptomycetaceae</taxon>
        <taxon>Streptomyces</taxon>
    </lineage>
</organism>
<evidence type="ECO:0000313" key="2">
    <source>
        <dbReference type="EMBL" id="GHH81697.1"/>
    </source>
</evidence>
<dbReference type="AlphaFoldDB" id="A0A919GBF5"/>
<dbReference type="RefSeq" id="WP_189780607.1">
    <property type="nucleotide sequence ID" value="NZ_BNAT01000001.1"/>
</dbReference>
<dbReference type="Proteomes" id="UP000603227">
    <property type="component" value="Unassembled WGS sequence"/>
</dbReference>
<accession>A0A919GBF5</accession>
<evidence type="ECO:0000256" key="1">
    <source>
        <dbReference type="SAM" id="MobiDB-lite"/>
    </source>
</evidence>
<feature type="region of interest" description="Disordered" evidence="1">
    <location>
        <begin position="67"/>
        <end position="87"/>
    </location>
</feature>
<reference evidence="2" key="1">
    <citation type="journal article" date="2014" name="Int. J. Syst. Evol. Microbiol.">
        <title>Complete genome sequence of Corynebacterium casei LMG S-19264T (=DSM 44701T), isolated from a smear-ripened cheese.</title>
        <authorList>
            <consortium name="US DOE Joint Genome Institute (JGI-PGF)"/>
            <person name="Walter F."/>
            <person name="Albersmeier A."/>
            <person name="Kalinowski J."/>
            <person name="Ruckert C."/>
        </authorList>
    </citation>
    <scope>NUCLEOTIDE SEQUENCE</scope>
    <source>
        <strain evidence="2">CGMCC 4.7403</strain>
    </source>
</reference>
<reference evidence="2" key="2">
    <citation type="submission" date="2020-09" db="EMBL/GenBank/DDBJ databases">
        <authorList>
            <person name="Sun Q."/>
            <person name="Zhou Y."/>
        </authorList>
    </citation>
    <scope>NUCLEOTIDE SEQUENCE</scope>
    <source>
        <strain evidence="2">CGMCC 4.7403</strain>
    </source>
</reference>
<name>A0A919GBF5_9ACTN</name>
<sequence>MTAPTTSAAPPPAFRAASGHHYHSARLAAADRLTIAADHSAGLAAECAIKAILLDYLGSRLNDKQRPYNGDLELSSHPNPPGGKWRKQDRKEYLHEHLPDLWGQLTTILDRRRARETGVLFLRLIGHNPFHDWDVSGRYGDGTAISDADLDRHLRAAYDLLAAHEQARVLGTGALA</sequence>
<keyword evidence="3" id="KW-1185">Reference proteome</keyword>
<proteinExistence type="predicted"/>
<dbReference type="EMBL" id="BNAT01000001">
    <property type="protein sequence ID" value="GHH81697.1"/>
    <property type="molecule type" value="Genomic_DNA"/>
</dbReference>
<protein>
    <submittedName>
        <fullName evidence="2">Uncharacterized protein</fullName>
    </submittedName>
</protein>
<evidence type="ECO:0000313" key="3">
    <source>
        <dbReference type="Proteomes" id="UP000603227"/>
    </source>
</evidence>